<reference evidence="2 3" key="1">
    <citation type="submission" date="2020-04" db="EMBL/GenBank/DDBJ databases">
        <authorList>
            <person name="Hitch T.C.A."/>
            <person name="Wylensek D."/>
            <person name="Clavel T."/>
        </authorList>
    </citation>
    <scope>NUCLEOTIDE SEQUENCE [LARGE SCALE GENOMIC DNA]</scope>
    <source>
        <strain evidence="2 3">WB01_D5_05</strain>
    </source>
</reference>
<dbReference type="OrthoDB" id="9798107at2"/>
<dbReference type="PANTHER" id="PTHR16222:SF12">
    <property type="entry name" value="ADP-RIBOSYLGLYCOHYDROLASE-RELATED"/>
    <property type="match status" value="1"/>
</dbReference>
<dbReference type="InterPro" id="IPR036705">
    <property type="entry name" value="Ribosyl_crysJ1_sf"/>
</dbReference>
<feature type="binding site" evidence="1">
    <location>
        <position position="54"/>
    </location>
    <ligand>
        <name>Mg(2+)</name>
        <dbReference type="ChEBI" id="CHEBI:18420"/>
        <label>1</label>
    </ligand>
</feature>
<dbReference type="GeneID" id="92841861"/>
<dbReference type="AlphaFoldDB" id="A0A848D080"/>
<dbReference type="RefSeq" id="WP_040305245.1">
    <property type="nucleotide sequence ID" value="NZ_CABKST010000282.1"/>
</dbReference>
<dbReference type="Pfam" id="PF03747">
    <property type="entry name" value="ADP_ribosyl_GH"/>
    <property type="match status" value="1"/>
</dbReference>
<dbReference type="Gene3D" id="1.10.4080.10">
    <property type="entry name" value="ADP-ribosylation/Crystallin J1"/>
    <property type="match status" value="1"/>
</dbReference>
<organism evidence="2 3">
    <name type="scientific">Aneurinibacillus aneurinilyticus</name>
    <name type="common">Bacillus aneurinolyticus</name>
    <dbReference type="NCBI Taxonomy" id="1391"/>
    <lineage>
        <taxon>Bacteria</taxon>
        <taxon>Bacillati</taxon>
        <taxon>Bacillota</taxon>
        <taxon>Bacilli</taxon>
        <taxon>Bacillales</taxon>
        <taxon>Paenibacillaceae</taxon>
        <taxon>Aneurinibacillus group</taxon>
        <taxon>Aneurinibacillus</taxon>
    </lineage>
</organism>
<gene>
    <name evidence="2" type="ORF">HF838_11900</name>
</gene>
<sequence length="309" mass="33297">MNSIDRFRGSLIGLAIGDALGATLEFKAPGTFESVTNIVGGGPFNLRPGEWTDDTSMALCLAESLIKCNGFSAADQMERYVRWYRDGYMSSKGICFDIGMTTRESLESFEITGEPFSGSTDPWSAGNGSLMRLAPVPLFFSKTPELAVTLSGKSSMTTHGATEAVDACRFYGGLIVGAVLGFNKEELLSPGFSPIPELWGQHQLASTIRAVAEGSYKEKQPPAIKGAGYVVSSLEAALWAFYHGKTFEEGLLLAVNLGDDADTTGAIYGQLAGAYFGIDAIPNRWIEKIVQRAEIQALADELHKKYEES</sequence>
<protein>
    <submittedName>
        <fullName evidence="2">ADP-ribosylglycohydrolase family protein</fullName>
    </submittedName>
</protein>
<feature type="binding site" evidence="1">
    <location>
        <position position="263"/>
    </location>
    <ligand>
        <name>Mg(2+)</name>
        <dbReference type="ChEBI" id="CHEBI:18420"/>
        <label>1</label>
    </ligand>
</feature>
<keyword evidence="2" id="KW-0378">Hydrolase</keyword>
<dbReference type="PANTHER" id="PTHR16222">
    <property type="entry name" value="ADP-RIBOSYLGLYCOHYDROLASE"/>
    <property type="match status" value="1"/>
</dbReference>
<feature type="binding site" evidence="1">
    <location>
        <position position="262"/>
    </location>
    <ligand>
        <name>Mg(2+)</name>
        <dbReference type="ChEBI" id="CHEBI:18420"/>
        <label>1</label>
    </ligand>
</feature>
<keyword evidence="1" id="KW-0479">Metal-binding</keyword>
<comment type="caution">
    <text evidence="2">The sequence shown here is derived from an EMBL/GenBank/DDBJ whole genome shotgun (WGS) entry which is preliminary data.</text>
</comment>
<dbReference type="Proteomes" id="UP000561326">
    <property type="component" value="Unassembled WGS sequence"/>
</dbReference>
<proteinExistence type="predicted"/>
<feature type="binding site" evidence="1">
    <location>
        <position position="52"/>
    </location>
    <ligand>
        <name>Mg(2+)</name>
        <dbReference type="ChEBI" id="CHEBI:18420"/>
        <label>1</label>
    </ligand>
</feature>
<dbReference type="GO" id="GO:0046872">
    <property type="term" value="F:metal ion binding"/>
    <property type="evidence" value="ECO:0007669"/>
    <property type="project" value="UniProtKB-KW"/>
</dbReference>
<comment type="cofactor">
    <cofactor evidence="1">
        <name>Mg(2+)</name>
        <dbReference type="ChEBI" id="CHEBI:18420"/>
    </cofactor>
    <text evidence="1">Binds 2 magnesium ions per subunit.</text>
</comment>
<name>A0A848D080_ANEAE</name>
<keyword evidence="1" id="KW-0460">Magnesium</keyword>
<dbReference type="InterPro" id="IPR005502">
    <property type="entry name" value="Ribosyl_crysJ1"/>
</dbReference>
<evidence type="ECO:0000313" key="2">
    <source>
        <dbReference type="EMBL" id="NME98960.1"/>
    </source>
</evidence>
<feature type="binding site" evidence="1">
    <location>
        <position position="260"/>
    </location>
    <ligand>
        <name>Mg(2+)</name>
        <dbReference type="ChEBI" id="CHEBI:18420"/>
        <label>1</label>
    </ligand>
</feature>
<dbReference type="EMBL" id="JABAGO010000020">
    <property type="protein sequence ID" value="NME98960.1"/>
    <property type="molecule type" value="Genomic_DNA"/>
</dbReference>
<evidence type="ECO:0000256" key="1">
    <source>
        <dbReference type="PIRSR" id="PIRSR605502-1"/>
    </source>
</evidence>
<feature type="binding site" evidence="1">
    <location>
        <position position="53"/>
    </location>
    <ligand>
        <name>Mg(2+)</name>
        <dbReference type="ChEBI" id="CHEBI:18420"/>
        <label>1</label>
    </ligand>
</feature>
<accession>A0A848D080</accession>
<dbReference type="GO" id="GO:0016787">
    <property type="term" value="F:hydrolase activity"/>
    <property type="evidence" value="ECO:0007669"/>
    <property type="project" value="UniProtKB-KW"/>
</dbReference>
<dbReference type="InterPro" id="IPR050792">
    <property type="entry name" value="ADP-ribosylglycohydrolase"/>
</dbReference>
<evidence type="ECO:0000313" key="3">
    <source>
        <dbReference type="Proteomes" id="UP000561326"/>
    </source>
</evidence>
<dbReference type="SUPFAM" id="SSF101478">
    <property type="entry name" value="ADP-ribosylglycohydrolase"/>
    <property type="match status" value="1"/>
</dbReference>